<evidence type="ECO:0000256" key="11">
    <source>
        <dbReference type="SAM" id="MobiDB-lite"/>
    </source>
</evidence>
<keyword evidence="5" id="KW-0479">Metal-binding</keyword>
<comment type="subcellular location">
    <subcellularLocation>
        <location evidence="1">Nucleus</location>
    </subcellularLocation>
</comment>
<reference evidence="14 15" key="1">
    <citation type="submission" date="2017-12" db="EMBL/GenBank/DDBJ databases">
        <title>Gene loss provides genomic basis for host adaptation in cereal stripe rust fungi.</title>
        <authorList>
            <person name="Xia C."/>
        </authorList>
    </citation>
    <scope>NUCLEOTIDE SEQUENCE [LARGE SCALE GENOMIC DNA]</scope>
    <source>
        <strain evidence="14 15">93TX-2</strain>
    </source>
</reference>
<dbReference type="PROSITE" id="PS50089">
    <property type="entry name" value="ZF_RING_2"/>
    <property type="match status" value="1"/>
</dbReference>
<reference evidence="15" key="3">
    <citation type="journal article" date="2018" name="Mol. Plant Microbe Interact.">
        <title>Genome sequence resources for the wheat stripe rust pathogen (Puccinia striiformis f. sp. tritici) and the barley stripe rust pathogen (Puccinia striiformis f. sp. hordei).</title>
        <authorList>
            <person name="Xia C."/>
            <person name="Wang M."/>
            <person name="Yin C."/>
            <person name="Cornejo O.E."/>
            <person name="Hulbert S.H."/>
            <person name="Chen X."/>
        </authorList>
    </citation>
    <scope>NUCLEOTIDE SEQUENCE [LARGE SCALE GENOMIC DNA]</scope>
    <source>
        <strain evidence="15">93TX-2</strain>
    </source>
</reference>
<accession>A0A2S4VNN8</accession>
<feature type="region of interest" description="Disordered" evidence="11">
    <location>
        <begin position="98"/>
        <end position="121"/>
    </location>
</feature>
<gene>
    <name evidence="14" type="ORF">PSHT_08467</name>
</gene>
<name>A0A2S4VNN8_9BASI</name>
<dbReference type="PANTHER" id="PTHR21330:SF1">
    <property type="entry name" value="E3 SUMO-PROTEIN LIGASE NSE2"/>
    <property type="match status" value="1"/>
</dbReference>
<keyword evidence="9" id="KW-0539">Nucleus</keyword>
<dbReference type="PANTHER" id="PTHR21330">
    <property type="entry name" value="E3 SUMO-PROTEIN LIGASE NSE2"/>
    <property type="match status" value="1"/>
</dbReference>
<feature type="compositionally biased region" description="Low complexity" evidence="11">
    <location>
        <begin position="104"/>
        <end position="113"/>
    </location>
</feature>
<dbReference type="InterPro" id="IPR001841">
    <property type="entry name" value="Znf_RING"/>
</dbReference>
<keyword evidence="7" id="KW-0833">Ubl conjugation pathway</keyword>
<dbReference type="GO" id="GO:0016925">
    <property type="term" value="P:protein sumoylation"/>
    <property type="evidence" value="ECO:0007669"/>
    <property type="project" value="UniProtKB-UniPathway"/>
</dbReference>
<evidence type="ECO:0000259" key="12">
    <source>
        <dbReference type="PROSITE" id="PS50089"/>
    </source>
</evidence>
<evidence type="ECO:0000256" key="4">
    <source>
        <dbReference type="ARBA" id="ARBA00022679"/>
    </source>
</evidence>
<feature type="domain" description="RING-type" evidence="12">
    <location>
        <begin position="361"/>
        <end position="401"/>
    </location>
</feature>
<protein>
    <submittedName>
        <fullName evidence="14">Uncharacterized protein</fullName>
    </submittedName>
</protein>
<dbReference type="InterPro" id="IPR026846">
    <property type="entry name" value="Nse2(Mms21)"/>
</dbReference>
<sequence>MKRFVIGIPWTTRMFDTRLEFRQDIPGLSENRRLSQSWASHFVIPRDSKSIIESIDQFFSPLEYFRNSPSNNQQILAEDDRRAQSHFQERQRNLTRRNHWLRMSQSRRQSNRQPENPTYVSTSRSFVTVPRAITGGDDANLDTSSEPEDIFDVSGEEEEIKKLIKLIEPEYLRQKLEPSMADVHLKTAISESKQEIRNLALQLESIDTLIGDLAEFNHTQIGDQLLKDFDQHARELIEAIQLVEFRQTELEEIREKVRASNNNRTIDAHDQLCKKLSTQLVKWNSMTLRQKFAQNKRYKDIREKLGKKLIDPLRFPQEATGGEGVMPPVKTYLPAAPGEEDEEDSSGDELEIAGGRQNYKCPLCIGFLTIPVVSQLCSHPFCKGCFEAYLEQNGGTSAPCPNAGCSKTIDAQSVQVDQALAVRVRQFRQRAERQKSQTYEDEHHTQRESIDLVGDDDNKDNLNGRRKPAASQKKRRVVVDDDDD</sequence>
<dbReference type="Proteomes" id="UP000238274">
    <property type="component" value="Unassembled WGS sequence"/>
</dbReference>
<dbReference type="EMBL" id="PKSM01000113">
    <property type="protein sequence ID" value="POW11177.1"/>
    <property type="molecule type" value="Genomic_DNA"/>
</dbReference>
<organism evidence="14 15">
    <name type="scientific">Puccinia striiformis</name>
    <dbReference type="NCBI Taxonomy" id="27350"/>
    <lineage>
        <taxon>Eukaryota</taxon>
        <taxon>Fungi</taxon>
        <taxon>Dikarya</taxon>
        <taxon>Basidiomycota</taxon>
        <taxon>Pucciniomycotina</taxon>
        <taxon>Pucciniomycetes</taxon>
        <taxon>Pucciniales</taxon>
        <taxon>Pucciniaceae</taxon>
        <taxon>Puccinia</taxon>
    </lineage>
</organism>
<dbReference type="InterPro" id="IPR013083">
    <property type="entry name" value="Znf_RING/FYVE/PHD"/>
</dbReference>
<evidence type="ECO:0000256" key="2">
    <source>
        <dbReference type="ARBA" id="ARBA00004718"/>
    </source>
</evidence>
<evidence type="ECO:0000256" key="6">
    <source>
        <dbReference type="ARBA" id="ARBA00022771"/>
    </source>
</evidence>
<dbReference type="GO" id="GO:0030915">
    <property type="term" value="C:Smc5-Smc6 complex"/>
    <property type="evidence" value="ECO:0007669"/>
    <property type="project" value="InterPro"/>
</dbReference>
<keyword evidence="15" id="KW-1185">Reference proteome</keyword>
<dbReference type="Gene3D" id="3.30.40.10">
    <property type="entry name" value="Zinc/RING finger domain, C3HC4 (zinc finger)"/>
    <property type="match status" value="1"/>
</dbReference>
<comment type="caution">
    <text evidence="14">The sequence shown here is derived from an EMBL/GenBank/DDBJ whole genome shotgun (WGS) entry which is preliminary data.</text>
</comment>
<feature type="compositionally biased region" description="Basic residues" evidence="11">
    <location>
        <begin position="464"/>
        <end position="476"/>
    </location>
</feature>
<evidence type="ECO:0000313" key="14">
    <source>
        <dbReference type="EMBL" id="POW11177.1"/>
    </source>
</evidence>
<keyword evidence="6 10" id="KW-0863">Zinc-finger</keyword>
<evidence type="ECO:0000256" key="10">
    <source>
        <dbReference type="PROSITE-ProRule" id="PRU00452"/>
    </source>
</evidence>
<dbReference type="GO" id="GO:0008270">
    <property type="term" value="F:zinc ion binding"/>
    <property type="evidence" value="ECO:0007669"/>
    <property type="project" value="UniProtKB-KW"/>
</dbReference>
<dbReference type="InterPro" id="IPR004181">
    <property type="entry name" value="Znf_MIZ"/>
</dbReference>
<comment type="similarity">
    <text evidence="3">Belongs to the NSE2 family.</text>
</comment>
<dbReference type="OrthoDB" id="26899at2759"/>
<dbReference type="GO" id="GO:0061665">
    <property type="term" value="F:SUMO ligase activity"/>
    <property type="evidence" value="ECO:0007669"/>
    <property type="project" value="TreeGrafter"/>
</dbReference>
<feature type="compositionally biased region" description="Basic and acidic residues" evidence="11">
    <location>
        <begin position="432"/>
        <end position="450"/>
    </location>
</feature>
<evidence type="ECO:0000256" key="5">
    <source>
        <dbReference type="ARBA" id="ARBA00022723"/>
    </source>
</evidence>
<feature type="region of interest" description="Disordered" evidence="11">
    <location>
        <begin position="432"/>
        <end position="484"/>
    </location>
</feature>
<dbReference type="UniPathway" id="UPA00886"/>
<evidence type="ECO:0000256" key="8">
    <source>
        <dbReference type="ARBA" id="ARBA00022833"/>
    </source>
</evidence>
<dbReference type="GO" id="GO:0000724">
    <property type="term" value="P:double-strand break repair via homologous recombination"/>
    <property type="evidence" value="ECO:0007669"/>
    <property type="project" value="InterPro"/>
</dbReference>
<proteinExistence type="inferred from homology"/>
<dbReference type="Pfam" id="PF11789">
    <property type="entry name" value="zf-Nse"/>
    <property type="match status" value="1"/>
</dbReference>
<dbReference type="GO" id="GO:0005634">
    <property type="term" value="C:nucleus"/>
    <property type="evidence" value="ECO:0007669"/>
    <property type="project" value="UniProtKB-SubCell"/>
</dbReference>
<feature type="domain" description="SP-RING-type" evidence="13">
    <location>
        <begin position="346"/>
        <end position="437"/>
    </location>
</feature>
<dbReference type="VEuPathDB" id="FungiDB:PSTT_16885"/>
<evidence type="ECO:0000256" key="3">
    <source>
        <dbReference type="ARBA" id="ARBA00008212"/>
    </source>
</evidence>
<reference evidence="15" key="2">
    <citation type="journal article" date="2018" name="BMC Genomics">
        <title>Genomic insights into host adaptation between the wheat stripe rust pathogen (Puccinia striiformis f. sp. tritici) and the barley stripe rust pathogen (Puccinia striiformis f. sp. hordei).</title>
        <authorList>
            <person name="Xia C."/>
            <person name="Wang M."/>
            <person name="Yin C."/>
            <person name="Cornejo O.E."/>
            <person name="Hulbert S.H."/>
            <person name="Chen X."/>
        </authorList>
    </citation>
    <scope>NUCLEOTIDE SEQUENCE [LARGE SCALE GENOMIC DNA]</scope>
    <source>
        <strain evidence="15">93TX-2</strain>
    </source>
</reference>
<evidence type="ECO:0000259" key="13">
    <source>
        <dbReference type="PROSITE" id="PS51044"/>
    </source>
</evidence>
<comment type="pathway">
    <text evidence="2">Protein modification; protein sumoylation.</text>
</comment>
<keyword evidence="8" id="KW-0862">Zinc</keyword>
<dbReference type="SUPFAM" id="SSF57850">
    <property type="entry name" value="RING/U-box"/>
    <property type="match status" value="1"/>
</dbReference>
<evidence type="ECO:0000256" key="7">
    <source>
        <dbReference type="ARBA" id="ARBA00022786"/>
    </source>
</evidence>
<dbReference type="AlphaFoldDB" id="A0A2S4VNN8"/>
<keyword evidence="4" id="KW-0808">Transferase</keyword>
<dbReference type="VEuPathDB" id="FungiDB:PSHT_08467"/>
<evidence type="ECO:0000256" key="1">
    <source>
        <dbReference type="ARBA" id="ARBA00004123"/>
    </source>
</evidence>
<evidence type="ECO:0000313" key="15">
    <source>
        <dbReference type="Proteomes" id="UP000238274"/>
    </source>
</evidence>
<evidence type="ECO:0000256" key="9">
    <source>
        <dbReference type="ARBA" id="ARBA00023242"/>
    </source>
</evidence>
<dbReference type="PROSITE" id="PS51044">
    <property type="entry name" value="ZF_SP_RING"/>
    <property type="match status" value="1"/>
</dbReference>